<gene>
    <name evidence="7" type="ORF">LCY76_20845</name>
</gene>
<dbReference type="PANTHER" id="PTHR30250">
    <property type="entry name" value="PST FAMILY PREDICTED COLANIC ACID TRANSPORTER"/>
    <property type="match status" value="1"/>
</dbReference>
<name>A0A9X1XEJ9_9BACL</name>
<sequence>MRKILYFTLPNIFSRGLSFLLFPFLALYLNPQSYGNLNIIILVSTAYIALTSFSINQYIYKQIKIDKSLKTLKERYTITFYISLILFIITIFILLLVQYSSYIIYIYMFLIYFLDLFFCTFYRDYYRATNDEKKFAFSELIKVIIYPVVTCFCLAYLNIDLYSVIIGNFLALMANITFNIRNAGVFFTKMKSNEVFPIKIIKETYMYTFPFSLQALLQLVLNGADKFIISLVLGNYYVGIYTAALTLSNLLGVASQALNNYLIGVFIEARRVEDIQVQIFTFVKLILLLCFTIIYIAPSFVDLFLPDSYNNSIIYLPILLIGQIFVSLNFLLVNILSVNLLDTKSIGYSNLVAAIANIILNIILIPKLGLTAASFISTFSYILLFLILRHKVSKKINVKFFNIHSLKLLSLLLLIYVISNFIFKLSDLSEFILKILILLLISSLFAYREIQNFRINNVIKV</sequence>
<evidence type="ECO:0000256" key="6">
    <source>
        <dbReference type="SAM" id="Phobius"/>
    </source>
</evidence>
<feature type="transmembrane region" description="Helical" evidence="6">
    <location>
        <begin position="102"/>
        <end position="122"/>
    </location>
</feature>
<comment type="caution">
    <text evidence="7">The sequence shown here is derived from an EMBL/GenBank/DDBJ whole genome shotgun (WGS) entry which is preliminary data.</text>
</comment>
<feature type="transmembrane region" description="Helical" evidence="6">
    <location>
        <begin position="143"/>
        <end position="159"/>
    </location>
</feature>
<feature type="transmembrane region" description="Helical" evidence="6">
    <location>
        <begin position="313"/>
        <end position="333"/>
    </location>
</feature>
<protein>
    <submittedName>
        <fullName evidence="7">Oligosaccharide flippase family protein</fullName>
    </submittedName>
</protein>
<organism evidence="7 8">
    <name type="scientific">Fictibacillus marinisediminis</name>
    <dbReference type="NCBI Taxonomy" id="2878389"/>
    <lineage>
        <taxon>Bacteria</taxon>
        <taxon>Bacillati</taxon>
        <taxon>Bacillota</taxon>
        <taxon>Bacilli</taxon>
        <taxon>Bacillales</taxon>
        <taxon>Fictibacillaceae</taxon>
        <taxon>Fictibacillus</taxon>
    </lineage>
</organism>
<keyword evidence="3 6" id="KW-0812">Transmembrane</keyword>
<feature type="transmembrane region" description="Helical" evidence="6">
    <location>
        <begin position="370"/>
        <end position="388"/>
    </location>
</feature>
<keyword evidence="8" id="KW-1185">Reference proteome</keyword>
<dbReference type="AlphaFoldDB" id="A0A9X1XEJ9"/>
<feature type="transmembrane region" description="Helical" evidence="6">
    <location>
        <begin position="345"/>
        <end position="364"/>
    </location>
</feature>
<feature type="transmembrane region" description="Helical" evidence="6">
    <location>
        <begin position="400"/>
        <end position="419"/>
    </location>
</feature>
<feature type="transmembrane region" description="Helical" evidence="6">
    <location>
        <begin position="205"/>
        <end position="224"/>
    </location>
</feature>
<keyword evidence="4 6" id="KW-1133">Transmembrane helix</keyword>
<feature type="transmembrane region" description="Helical" evidence="6">
    <location>
        <begin position="165"/>
        <end position="184"/>
    </location>
</feature>
<evidence type="ECO:0000256" key="2">
    <source>
        <dbReference type="ARBA" id="ARBA00022475"/>
    </source>
</evidence>
<dbReference type="InterPro" id="IPR050833">
    <property type="entry name" value="Poly_Biosynth_Transport"/>
</dbReference>
<feature type="transmembrane region" description="Helical" evidence="6">
    <location>
        <begin position="76"/>
        <end position="96"/>
    </location>
</feature>
<evidence type="ECO:0000256" key="4">
    <source>
        <dbReference type="ARBA" id="ARBA00022989"/>
    </source>
</evidence>
<evidence type="ECO:0000256" key="5">
    <source>
        <dbReference type="ARBA" id="ARBA00023136"/>
    </source>
</evidence>
<reference evidence="7" key="1">
    <citation type="submission" date="2021-09" db="EMBL/GenBank/DDBJ databases">
        <title>Genome analysis of Fictibacillus sp. KIGAM418 isolated from marine sediment.</title>
        <authorList>
            <person name="Seo M.-J."/>
            <person name="Cho E.-S."/>
            <person name="Hwang C.Y."/>
        </authorList>
    </citation>
    <scope>NUCLEOTIDE SEQUENCE</scope>
    <source>
        <strain evidence="7">KIGAM418</strain>
    </source>
</reference>
<evidence type="ECO:0000256" key="3">
    <source>
        <dbReference type="ARBA" id="ARBA00022692"/>
    </source>
</evidence>
<proteinExistence type="predicted"/>
<evidence type="ECO:0000313" key="8">
    <source>
        <dbReference type="Proteomes" id="UP001139011"/>
    </source>
</evidence>
<feature type="transmembrane region" description="Helical" evidence="6">
    <location>
        <begin position="431"/>
        <end position="447"/>
    </location>
</feature>
<dbReference type="GO" id="GO:0005886">
    <property type="term" value="C:plasma membrane"/>
    <property type="evidence" value="ECO:0007669"/>
    <property type="project" value="UniProtKB-SubCell"/>
</dbReference>
<feature type="transmembrane region" description="Helical" evidence="6">
    <location>
        <begin position="279"/>
        <end position="301"/>
    </location>
</feature>
<dbReference type="PANTHER" id="PTHR30250:SF11">
    <property type="entry name" value="O-ANTIGEN TRANSPORTER-RELATED"/>
    <property type="match status" value="1"/>
</dbReference>
<feature type="transmembrane region" description="Helical" evidence="6">
    <location>
        <begin position="35"/>
        <end position="55"/>
    </location>
</feature>
<keyword evidence="2" id="KW-1003">Cell membrane</keyword>
<dbReference type="RefSeq" id="WP_248254242.1">
    <property type="nucleotide sequence ID" value="NZ_JAIWJX010000002.1"/>
</dbReference>
<accession>A0A9X1XEJ9</accession>
<feature type="transmembrane region" description="Helical" evidence="6">
    <location>
        <begin position="236"/>
        <end position="258"/>
    </location>
</feature>
<dbReference type="InterPro" id="IPR002797">
    <property type="entry name" value="Polysacc_synth"/>
</dbReference>
<evidence type="ECO:0000313" key="7">
    <source>
        <dbReference type="EMBL" id="MCK6259023.1"/>
    </source>
</evidence>
<dbReference type="Pfam" id="PF01943">
    <property type="entry name" value="Polysacc_synt"/>
    <property type="match status" value="1"/>
</dbReference>
<evidence type="ECO:0000256" key="1">
    <source>
        <dbReference type="ARBA" id="ARBA00004651"/>
    </source>
</evidence>
<keyword evidence="5 6" id="KW-0472">Membrane</keyword>
<comment type="subcellular location">
    <subcellularLocation>
        <location evidence="1">Cell membrane</location>
        <topology evidence="1">Multi-pass membrane protein</topology>
    </subcellularLocation>
</comment>
<feature type="transmembrane region" description="Helical" evidence="6">
    <location>
        <begin position="12"/>
        <end position="29"/>
    </location>
</feature>
<dbReference type="Proteomes" id="UP001139011">
    <property type="component" value="Unassembled WGS sequence"/>
</dbReference>
<dbReference type="EMBL" id="JAIWJX010000002">
    <property type="protein sequence ID" value="MCK6259023.1"/>
    <property type="molecule type" value="Genomic_DNA"/>
</dbReference>